<evidence type="ECO:0000313" key="1">
    <source>
        <dbReference type="EMBL" id="KAI3367726.1"/>
    </source>
</evidence>
<keyword evidence="2" id="KW-1185">Reference proteome</keyword>
<feature type="non-terminal residue" evidence="1">
    <location>
        <position position="64"/>
    </location>
</feature>
<protein>
    <submittedName>
        <fullName evidence="1">Uncharacterized protein</fullName>
    </submittedName>
</protein>
<dbReference type="EMBL" id="CM041539">
    <property type="protein sequence ID" value="KAI3367726.1"/>
    <property type="molecule type" value="Genomic_DNA"/>
</dbReference>
<sequence>MFSVIRRPTLTRSKLMKAILQNHRSTIYSKPPKEEIGPVGHARGLSQSLAQARNTKVQRDMGNI</sequence>
<dbReference type="Proteomes" id="UP000831701">
    <property type="component" value="Chromosome 9"/>
</dbReference>
<gene>
    <name evidence="1" type="ORF">L3Q82_026569</name>
</gene>
<proteinExistence type="predicted"/>
<reference evidence="1" key="1">
    <citation type="submission" date="2022-04" db="EMBL/GenBank/DDBJ databases">
        <title>Jade perch genome.</title>
        <authorList>
            <person name="Chao B."/>
        </authorList>
    </citation>
    <scope>NUCLEOTIDE SEQUENCE</scope>
    <source>
        <strain evidence="1">CB-2022</strain>
    </source>
</reference>
<accession>A0ACB8WJ14</accession>
<name>A0ACB8WJ14_9TELE</name>
<comment type="caution">
    <text evidence="1">The sequence shown here is derived from an EMBL/GenBank/DDBJ whole genome shotgun (WGS) entry which is preliminary data.</text>
</comment>
<organism evidence="1 2">
    <name type="scientific">Scortum barcoo</name>
    <name type="common">barcoo grunter</name>
    <dbReference type="NCBI Taxonomy" id="214431"/>
    <lineage>
        <taxon>Eukaryota</taxon>
        <taxon>Metazoa</taxon>
        <taxon>Chordata</taxon>
        <taxon>Craniata</taxon>
        <taxon>Vertebrata</taxon>
        <taxon>Euteleostomi</taxon>
        <taxon>Actinopterygii</taxon>
        <taxon>Neopterygii</taxon>
        <taxon>Teleostei</taxon>
        <taxon>Neoteleostei</taxon>
        <taxon>Acanthomorphata</taxon>
        <taxon>Eupercaria</taxon>
        <taxon>Centrarchiformes</taxon>
        <taxon>Terapontoidei</taxon>
        <taxon>Terapontidae</taxon>
        <taxon>Scortum</taxon>
    </lineage>
</organism>
<evidence type="ECO:0000313" key="2">
    <source>
        <dbReference type="Proteomes" id="UP000831701"/>
    </source>
</evidence>